<reference evidence="2 3" key="1">
    <citation type="submission" date="2016-11" db="EMBL/GenBank/DDBJ databases">
        <authorList>
            <person name="Jaros S."/>
            <person name="Januszkiewicz K."/>
            <person name="Wedrychowicz H."/>
        </authorList>
    </citation>
    <scope>NUCLEOTIDE SEQUENCE [LARGE SCALE GENOMIC DNA]</scope>
    <source>
        <strain evidence="2 3">IBRC-M 10683</strain>
    </source>
</reference>
<evidence type="ECO:0000313" key="3">
    <source>
        <dbReference type="Proteomes" id="UP000183988"/>
    </source>
</evidence>
<dbReference type="AlphaFoldDB" id="A0A1M5FJG4"/>
<organism evidence="2 3">
    <name type="scientific">Ornithinibacillus halophilus</name>
    <dbReference type="NCBI Taxonomy" id="930117"/>
    <lineage>
        <taxon>Bacteria</taxon>
        <taxon>Bacillati</taxon>
        <taxon>Bacillota</taxon>
        <taxon>Bacilli</taxon>
        <taxon>Bacillales</taxon>
        <taxon>Bacillaceae</taxon>
        <taxon>Ornithinibacillus</taxon>
    </lineage>
</organism>
<protein>
    <recommendedName>
        <fullName evidence="1">DUF4166 domain-containing protein</fullName>
    </recommendedName>
</protein>
<gene>
    <name evidence="2" type="ORF">SAMN05216225_10093</name>
</gene>
<dbReference type="InterPro" id="IPR025311">
    <property type="entry name" value="DUF4166"/>
</dbReference>
<dbReference type="STRING" id="930117.SAMN05216225_10093"/>
<proteinExistence type="predicted"/>
<dbReference type="Pfam" id="PF13761">
    <property type="entry name" value="DUF4166"/>
    <property type="match status" value="1"/>
</dbReference>
<keyword evidence="3" id="KW-1185">Reference proteome</keyword>
<sequence length="198" mass="23382">MTIYKQMLGNDYYKLHPMLQKRYLIDEGSSFHGKGIMTEIRNGPKWLKPFFKIAARRKFLFPEEGTNIPFTISNTYRTDEHGEEQVYWERIFYIEEKVRFFNATMSFDAKRKIVKDYLGEPPLFYSDLMFRVVDESLIIESKKQRLILGSVEIPLPKFFQGITSVKESYENGEYIIHVQVSNPLIGRLFTYKGAFVES</sequence>
<dbReference type="OrthoDB" id="2448833at2"/>
<accession>A0A1M5FJG4</accession>
<evidence type="ECO:0000313" key="2">
    <source>
        <dbReference type="EMBL" id="SHF91663.1"/>
    </source>
</evidence>
<evidence type="ECO:0000259" key="1">
    <source>
        <dbReference type="Pfam" id="PF13761"/>
    </source>
</evidence>
<dbReference type="Proteomes" id="UP000183988">
    <property type="component" value="Unassembled WGS sequence"/>
</dbReference>
<feature type="domain" description="DUF4166" evidence="1">
    <location>
        <begin position="15"/>
        <end position="195"/>
    </location>
</feature>
<name>A0A1M5FJG4_9BACI</name>
<dbReference type="RefSeq" id="WP_072889030.1">
    <property type="nucleotide sequence ID" value="NZ_FQVW01000009.1"/>
</dbReference>
<dbReference type="EMBL" id="FQVW01000009">
    <property type="protein sequence ID" value="SHF91663.1"/>
    <property type="molecule type" value="Genomic_DNA"/>
</dbReference>